<protein>
    <submittedName>
        <fullName evidence="1">Uncharacterized protein</fullName>
    </submittedName>
</protein>
<reference evidence="1" key="1">
    <citation type="journal article" date="2012" name="PLoS ONE">
        <title>Gene sets for utilization of primary and secondary nutrition supplies in the distal gut of endangered iberian lynx.</title>
        <authorList>
            <person name="Alcaide M."/>
            <person name="Messina E."/>
            <person name="Richter M."/>
            <person name="Bargiela R."/>
            <person name="Peplies J."/>
            <person name="Huws S.A."/>
            <person name="Newbold C.J."/>
            <person name="Golyshin P.N."/>
            <person name="Simon M.A."/>
            <person name="Lopez G."/>
            <person name="Yakimov M.M."/>
            <person name="Ferrer M."/>
        </authorList>
    </citation>
    <scope>NUCLEOTIDE SEQUENCE</scope>
</reference>
<dbReference type="EMBL" id="AMCI01000544">
    <property type="protein sequence ID" value="EJX08779.1"/>
    <property type="molecule type" value="Genomic_DNA"/>
</dbReference>
<organism evidence="1">
    <name type="scientific">gut metagenome</name>
    <dbReference type="NCBI Taxonomy" id="749906"/>
    <lineage>
        <taxon>unclassified sequences</taxon>
        <taxon>metagenomes</taxon>
        <taxon>organismal metagenomes</taxon>
    </lineage>
</organism>
<dbReference type="AlphaFoldDB" id="J9GMK2"/>
<comment type="caution">
    <text evidence="1">The sequence shown here is derived from an EMBL/GenBank/DDBJ whole genome shotgun (WGS) entry which is preliminary data.</text>
</comment>
<proteinExistence type="predicted"/>
<name>J9GMK2_9ZZZZ</name>
<evidence type="ECO:0000313" key="1">
    <source>
        <dbReference type="EMBL" id="EJX08779.1"/>
    </source>
</evidence>
<sequence>MKQLLFFLLLSISVLPIQAQTENPMQQDISRSEVALPVDSMRTASSQSVQESSQLLTDDSLTLSLPWQNTFLPGGFGFDGVGDYPYSAWGSSWRLHKGFNAQFSLSMTAGLGKRAPRGVGFGQTASFAYLLPLNARWAIGAGIYAQNFDWGRWHTTDVGLSAMAVYRATDRINLYGYAATSFLPRQETFFLSRWREPFPFWVDRPQTRIGAAAEFKVGENAVIGVSVEHRSY</sequence>
<gene>
    <name evidence="1" type="ORF">EVA_03113</name>
</gene>
<accession>J9GMK2</accession>